<evidence type="ECO:0000256" key="3">
    <source>
        <dbReference type="SAM" id="Phobius"/>
    </source>
</evidence>
<keyword evidence="1" id="KW-0378">Hydrolase</keyword>
<comment type="cofactor">
    <cofactor evidence="2">
        <name>Mn(2+)</name>
        <dbReference type="ChEBI" id="CHEBI:29035"/>
    </cofactor>
    <text evidence="2">For phosphodiesterase activity, probably binds 2 Mn(2+) per subunit.</text>
</comment>
<dbReference type="Gene3D" id="3.10.310.30">
    <property type="match status" value="1"/>
</dbReference>
<dbReference type="FunFam" id="3.90.1640.10:FF:000002">
    <property type="entry name" value="Cyclic-di-AMP phosphodiesterase"/>
    <property type="match status" value="1"/>
</dbReference>
<dbReference type="InterPro" id="IPR000160">
    <property type="entry name" value="GGDEF_dom"/>
</dbReference>
<dbReference type="Gene3D" id="3.90.1640.10">
    <property type="entry name" value="inorganic pyrophosphatase (n-terminal core)"/>
    <property type="match status" value="1"/>
</dbReference>
<evidence type="ECO:0000256" key="2">
    <source>
        <dbReference type="PIRSR" id="PIRSR026583-50"/>
    </source>
</evidence>
<dbReference type="GO" id="GO:0005886">
    <property type="term" value="C:plasma membrane"/>
    <property type="evidence" value="ECO:0007669"/>
    <property type="project" value="UniProtKB-SubCell"/>
</dbReference>
<comment type="function">
    <text evidence="1">Has phosphodiesterase (PDE) activity against cyclic-di-AMP (c-di-AMP).</text>
</comment>
<dbReference type="GO" id="GO:0046872">
    <property type="term" value="F:metal ion binding"/>
    <property type="evidence" value="ECO:0007669"/>
    <property type="project" value="UniProtKB-KW"/>
</dbReference>
<dbReference type="InterPro" id="IPR001667">
    <property type="entry name" value="DDH_dom"/>
</dbReference>
<dbReference type="InterPro" id="IPR014528">
    <property type="entry name" value="GdpP/PdeA"/>
</dbReference>
<dbReference type="AlphaFoldDB" id="A0A8J6J0X8"/>
<keyword evidence="1 3" id="KW-0472">Membrane</keyword>
<dbReference type="PANTHER" id="PTHR47618:SF2">
    <property type="entry name" value="CYCLIC-DI-AMP PHOSPHODIESTERASE GDPP"/>
    <property type="match status" value="1"/>
</dbReference>
<proteinExistence type="inferred from homology"/>
<dbReference type="RefSeq" id="WP_186852298.1">
    <property type="nucleotide sequence ID" value="NZ_JACOPO010000002.1"/>
</dbReference>
<feature type="binding site" evidence="2">
    <location>
        <position position="432"/>
    </location>
    <ligand>
        <name>Mn(2+)</name>
        <dbReference type="ChEBI" id="CHEBI:29035"/>
        <label>2</label>
    </ligand>
</feature>
<dbReference type="Pfam" id="PF02272">
    <property type="entry name" value="DHHA1"/>
    <property type="match status" value="1"/>
</dbReference>
<dbReference type="InterPro" id="IPR051319">
    <property type="entry name" value="Oligoribo/pAp-PDE_c-di-AMP_PDE"/>
</dbReference>
<dbReference type="GO" id="GO:0003676">
    <property type="term" value="F:nucleic acid binding"/>
    <property type="evidence" value="ECO:0007669"/>
    <property type="project" value="UniProtKB-UniRule"/>
</dbReference>
<feature type="binding site" evidence="2">
    <location>
        <position position="359"/>
    </location>
    <ligand>
        <name>Mn(2+)</name>
        <dbReference type="ChEBI" id="CHEBI:29035"/>
        <label>1</label>
    </ligand>
</feature>
<comment type="catalytic activity">
    <reaction evidence="1">
        <text>3',3'-c-di-AMP + H2O = 5'-O-phosphonoadenylyl-(3'-&gt;5')-adenosine + H(+)</text>
        <dbReference type="Rhea" id="RHEA:54420"/>
        <dbReference type="ChEBI" id="CHEBI:15377"/>
        <dbReference type="ChEBI" id="CHEBI:15378"/>
        <dbReference type="ChEBI" id="CHEBI:71500"/>
        <dbReference type="ChEBI" id="CHEBI:138171"/>
    </reaction>
</comment>
<feature type="binding site" evidence="2">
    <location>
        <position position="363"/>
    </location>
    <ligand>
        <name>Mn(2+)</name>
        <dbReference type="ChEBI" id="CHEBI:29035"/>
        <label>1</label>
    </ligand>
</feature>
<dbReference type="PIRSF" id="PIRSF026583">
    <property type="entry name" value="YybT"/>
    <property type="match status" value="1"/>
</dbReference>
<comment type="subcellular location">
    <subcellularLocation>
        <location evidence="1">Cell membrane</location>
    </subcellularLocation>
</comment>
<feature type="binding site" evidence="2">
    <location>
        <position position="511"/>
    </location>
    <ligand>
        <name>Mn(2+)</name>
        <dbReference type="ChEBI" id="CHEBI:29035"/>
        <label>2</label>
    </ligand>
</feature>
<evidence type="ECO:0000256" key="1">
    <source>
        <dbReference type="PIRNR" id="PIRNR026583"/>
    </source>
</evidence>
<dbReference type="InterPro" id="IPR003156">
    <property type="entry name" value="DHHA1_dom"/>
</dbReference>
<evidence type="ECO:0000313" key="5">
    <source>
        <dbReference type="EMBL" id="MBC5722024.1"/>
    </source>
</evidence>
<dbReference type="Gene3D" id="3.30.450.20">
    <property type="entry name" value="PAS domain"/>
    <property type="match status" value="1"/>
</dbReference>
<feature type="binding site" evidence="2">
    <location>
        <position position="365"/>
    </location>
    <ligand>
        <name>Mn(2+)</name>
        <dbReference type="ChEBI" id="CHEBI:29035"/>
        <label>2</label>
    </ligand>
</feature>
<gene>
    <name evidence="5" type="ORF">H8S11_04235</name>
</gene>
<protein>
    <recommendedName>
        <fullName evidence="1">Cyclic-di-AMP phosphodiesterase</fullName>
        <ecNumber evidence="1">3.1.4.-</ecNumber>
    </recommendedName>
</protein>
<feature type="binding site" evidence="2">
    <location>
        <position position="432"/>
    </location>
    <ligand>
        <name>Mn(2+)</name>
        <dbReference type="ChEBI" id="CHEBI:29035"/>
        <label>1</label>
    </ligand>
</feature>
<keyword evidence="2" id="KW-0479">Metal-binding</keyword>
<keyword evidence="6" id="KW-1185">Reference proteome</keyword>
<name>A0A8J6J0X8_9FIRM</name>
<organism evidence="5 6">
    <name type="scientific">Flintibacter hominis</name>
    <dbReference type="NCBI Taxonomy" id="2763048"/>
    <lineage>
        <taxon>Bacteria</taxon>
        <taxon>Bacillati</taxon>
        <taxon>Bacillota</taxon>
        <taxon>Clostridia</taxon>
        <taxon>Eubacteriales</taxon>
        <taxon>Flintibacter</taxon>
    </lineage>
</organism>
<accession>A0A8J6J0X8</accession>
<dbReference type="GO" id="GO:0016787">
    <property type="term" value="F:hydrolase activity"/>
    <property type="evidence" value="ECO:0007669"/>
    <property type="project" value="UniProtKB-UniRule"/>
</dbReference>
<dbReference type="Pfam" id="PF01368">
    <property type="entry name" value="DHH"/>
    <property type="match status" value="1"/>
</dbReference>
<comment type="similarity">
    <text evidence="1">Belongs to the GdpP/PdeA phosphodiesterase family.</text>
</comment>
<dbReference type="PROSITE" id="PS50887">
    <property type="entry name" value="GGDEF"/>
    <property type="match status" value="1"/>
</dbReference>
<dbReference type="EC" id="3.1.4.-" evidence="1"/>
<reference evidence="5" key="1">
    <citation type="submission" date="2020-08" db="EMBL/GenBank/DDBJ databases">
        <title>Genome public.</title>
        <authorList>
            <person name="Liu C."/>
            <person name="Sun Q."/>
        </authorList>
    </citation>
    <scope>NUCLEOTIDE SEQUENCE</scope>
    <source>
        <strain evidence="5">NSJ-23</strain>
    </source>
</reference>
<dbReference type="Pfam" id="PF24898">
    <property type="entry name" value="GGDEF_GdpP"/>
    <property type="match status" value="1"/>
</dbReference>
<keyword evidence="2" id="KW-0464">Manganese</keyword>
<feature type="binding site" evidence="2">
    <location>
        <position position="456"/>
    </location>
    <ligand>
        <name>Mn(2+)</name>
        <dbReference type="ChEBI" id="CHEBI:29035"/>
        <label>2</label>
    </ligand>
</feature>
<feature type="transmembrane region" description="Helical" evidence="3">
    <location>
        <begin position="15"/>
        <end position="48"/>
    </location>
</feature>
<keyword evidence="1" id="KW-1003">Cell membrane</keyword>
<keyword evidence="3" id="KW-1133">Transmembrane helix</keyword>
<feature type="domain" description="GGDEF" evidence="4">
    <location>
        <begin position="188"/>
        <end position="316"/>
    </location>
</feature>
<dbReference type="Proteomes" id="UP000628736">
    <property type="component" value="Unassembled WGS sequence"/>
</dbReference>
<dbReference type="EMBL" id="JACOPO010000002">
    <property type="protein sequence ID" value="MBC5722024.1"/>
    <property type="molecule type" value="Genomic_DNA"/>
</dbReference>
<comment type="caution">
    <text evidence="5">The sequence shown here is derived from an EMBL/GenBank/DDBJ whole genome shotgun (WGS) entry which is preliminary data.</text>
</comment>
<evidence type="ECO:0000313" key="6">
    <source>
        <dbReference type="Proteomes" id="UP000628736"/>
    </source>
</evidence>
<sequence>MNRKIAQLFQPRLQLYFVCLIVFALLSALYSVPLAVTELVIVLGLGLYNRENSRRRRREIGKYLDSVTGTVDTATKDTMVNSPLPMIIFRPESDDIIWTNDRFLQLTGQGQREHMFDAKLASLIPGFDTRWLMEGKSECPTEVEYGGRRFWVFGHLVRTGGRGGGFLATTYWVDITEFCLIRDKFNASRPVAAVLLIDNYEDLMKNLTENERSSILAEIDNRLDEWVAQTGGLLRRYQRERYLFLFEEQYLDQFVERKFDVLDTVHQVVNPSGINASLSIGIGKDGDSYKELMSFANLSIDMALSRGGDQAVIRNKFTFEFYGGRSKETEKRTKVKSRVMANALSSLISDSSQVFIMGHKFPDNDAVGAAAGVCALCRKNGTPAHIIRDPGSPPAQELIDRLSTLPEYQDCFLAPQDALLIADTRSLAVVVDTNRPEQVQAEELLQSCNRVAVIDHHRRAATYIEGAALNYHEPYASSASELVTELLQYIMEPNQLLRAEAEALLAGIVLDTKNFTMRTGGRTFEAAAFLRRSGADTAEVKKLFQNDLAGTIAKYSIIQNARLYRDHIAVAVSSAPVNRVVAAQAADELLNIIGIDTSFVLSKDGEQVNISGRSMGETNVQVILEQLGGGGNAAAAGGQVTGKSLEEVAAELAQAIDRYLDS</sequence>
<keyword evidence="3" id="KW-0812">Transmembrane</keyword>
<dbReference type="SUPFAM" id="SSF64182">
    <property type="entry name" value="DHH phosphoesterases"/>
    <property type="match status" value="1"/>
</dbReference>
<dbReference type="InterPro" id="IPR038763">
    <property type="entry name" value="DHH_sf"/>
</dbReference>
<evidence type="ECO:0000259" key="4">
    <source>
        <dbReference type="PROSITE" id="PS50887"/>
    </source>
</evidence>
<dbReference type="PANTHER" id="PTHR47618">
    <property type="entry name" value="BIFUNCTIONAL OLIGORIBONUCLEASE AND PAP PHOSPHATASE NRNA"/>
    <property type="match status" value="1"/>
</dbReference>